<dbReference type="AlphaFoldDB" id="A0A4Y2MRU4"/>
<organism evidence="1 2">
    <name type="scientific">Araneus ventricosus</name>
    <name type="common">Orbweaver spider</name>
    <name type="synonym">Epeira ventricosa</name>
    <dbReference type="NCBI Taxonomy" id="182803"/>
    <lineage>
        <taxon>Eukaryota</taxon>
        <taxon>Metazoa</taxon>
        <taxon>Ecdysozoa</taxon>
        <taxon>Arthropoda</taxon>
        <taxon>Chelicerata</taxon>
        <taxon>Arachnida</taxon>
        <taxon>Araneae</taxon>
        <taxon>Araneomorphae</taxon>
        <taxon>Entelegynae</taxon>
        <taxon>Araneoidea</taxon>
        <taxon>Araneidae</taxon>
        <taxon>Araneus</taxon>
    </lineage>
</organism>
<evidence type="ECO:0008006" key="3">
    <source>
        <dbReference type="Google" id="ProtNLM"/>
    </source>
</evidence>
<accession>A0A4Y2MRU4</accession>
<protein>
    <recommendedName>
        <fullName evidence="3">MATH domain-containing protein</fullName>
    </recommendedName>
</protein>
<proteinExistence type="predicted"/>
<evidence type="ECO:0000313" key="1">
    <source>
        <dbReference type="EMBL" id="GBN28336.1"/>
    </source>
</evidence>
<keyword evidence="2" id="KW-1185">Reference proteome</keyword>
<reference evidence="1 2" key="1">
    <citation type="journal article" date="2019" name="Sci. Rep.">
        <title>Orb-weaving spider Araneus ventricosus genome elucidates the spidroin gene catalogue.</title>
        <authorList>
            <person name="Kono N."/>
            <person name="Nakamura H."/>
            <person name="Ohtoshi R."/>
            <person name="Moran D.A.P."/>
            <person name="Shinohara A."/>
            <person name="Yoshida Y."/>
            <person name="Fujiwara M."/>
            <person name="Mori M."/>
            <person name="Tomita M."/>
            <person name="Arakawa K."/>
        </authorList>
    </citation>
    <scope>NUCLEOTIDE SEQUENCE [LARGE SCALE GENOMIC DNA]</scope>
</reference>
<dbReference type="Proteomes" id="UP000499080">
    <property type="component" value="Unassembled WGS sequence"/>
</dbReference>
<gene>
    <name evidence="1" type="ORF">AVEN_80748_1</name>
</gene>
<sequence>MAFSFYTSNAKEVLEFDWVIEKFSCMPRVIRGPLFHPFSDCHEKWLIELQFGYSKIEVFLVRLAIVLDQLSVKANLTFCNVHNELICSATKWRPVLISSGESRCDLKVIGIFRIGAFEDLPEDKLKVRAEFTVAGHKSHSSTDALPALPTPTM</sequence>
<comment type="caution">
    <text evidence="1">The sequence shown here is derived from an EMBL/GenBank/DDBJ whole genome shotgun (WGS) entry which is preliminary data.</text>
</comment>
<name>A0A4Y2MRU4_ARAVE</name>
<evidence type="ECO:0000313" key="2">
    <source>
        <dbReference type="Proteomes" id="UP000499080"/>
    </source>
</evidence>
<dbReference type="EMBL" id="BGPR01007628">
    <property type="protein sequence ID" value="GBN28336.1"/>
    <property type="molecule type" value="Genomic_DNA"/>
</dbReference>